<dbReference type="PROSITE" id="PS00372">
    <property type="entry name" value="PTS_EIIA_TYPE_2_HIS"/>
    <property type="match status" value="1"/>
</dbReference>
<dbReference type="InterPro" id="IPR004715">
    <property type="entry name" value="PTS_IIA_fruc"/>
</dbReference>
<dbReference type="Gene3D" id="3.40.930.10">
    <property type="entry name" value="Mannitol-specific EII, Chain A"/>
    <property type="match status" value="1"/>
</dbReference>
<keyword evidence="5" id="KW-0598">Phosphotransferase system</keyword>
<dbReference type="InterPro" id="IPR002178">
    <property type="entry name" value="PTS_EIIA_type-2_dom"/>
</dbReference>
<dbReference type="GO" id="GO:0008982">
    <property type="term" value="F:protein-N(PI)-phosphohistidine-sugar phosphotransferase activity"/>
    <property type="evidence" value="ECO:0007669"/>
    <property type="project" value="InterPro"/>
</dbReference>
<keyword evidence="6" id="KW-0472">Membrane</keyword>
<evidence type="ECO:0000313" key="8">
    <source>
        <dbReference type="EMBL" id="PSW12353.1"/>
    </source>
</evidence>
<dbReference type="EMBL" id="PYMB01000005">
    <property type="protein sequence ID" value="PSW12353.1"/>
    <property type="molecule type" value="Genomic_DNA"/>
</dbReference>
<dbReference type="CDD" id="cd00211">
    <property type="entry name" value="PTS_IIA_fru"/>
    <property type="match status" value="1"/>
</dbReference>
<dbReference type="PANTHER" id="PTHR47738:SF2">
    <property type="entry name" value="PTS SYSTEM FRUCTOSE-LIKE EIIA COMPONENT"/>
    <property type="match status" value="1"/>
</dbReference>
<dbReference type="RefSeq" id="WP_107298843.1">
    <property type="nucleotide sequence ID" value="NZ_PYMB01000005.1"/>
</dbReference>
<evidence type="ECO:0000256" key="4">
    <source>
        <dbReference type="ARBA" id="ARBA00022679"/>
    </source>
</evidence>
<organism evidence="8 9">
    <name type="scientific">Photobacterium rosenbergii</name>
    <dbReference type="NCBI Taxonomy" id="294936"/>
    <lineage>
        <taxon>Bacteria</taxon>
        <taxon>Pseudomonadati</taxon>
        <taxon>Pseudomonadota</taxon>
        <taxon>Gammaproteobacteria</taxon>
        <taxon>Vibrionales</taxon>
        <taxon>Vibrionaceae</taxon>
        <taxon>Photobacterium</taxon>
    </lineage>
</organism>
<evidence type="ECO:0000256" key="2">
    <source>
        <dbReference type="ARBA" id="ARBA00022553"/>
    </source>
</evidence>
<dbReference type="InterPro" id="IPR051541">
    <property type="entry name" value="PTS_SugarTrans_NitroReg"/>
</dbReference>
<evidence type="ECO:0000256" key="1">
    <source>
        <dbReference type="ARBA" id="ARBA00022448"/>
    </source>
</evidence>
<accession>A0A2T3NDT5</accession>
<dbReference type="GO" id="GO:0009401">
    <property type="term" value="P:phosphoenolpyruvate-dependent sugar phosphotransferase system"/>
    <property type="evidence" value="ECO:0007669"/>
    <property type="project" value="UniProtKB-KW"/>
</dbReference>
<keyword evidence="3 8" id="KW-0762">Sugar transport</keyword>
<evidence type="ECO:0000259" key="7">
    <source>
        <dbReference type="PROSITE" id="PS51094"/>
    </source>
</evidence>
<dbReference type="OrthoDB" id="9782569at2"/>
<dbReference type="PROSITE" id="PS51094">
    <property type="entry name" value="PTS_EIIA_TYPE_2"/>
    <property type="match status" value="1"/>
</dbReference>
<feature type="transmembrane region" description="Helical" evidence="6">
    <location>
        <begin position="189"/>
        <end position="207"/>
    </location>
</feature>
<dbReference type="Pfam" id="PF00359">
    <property type="entry name" value="PTS_EIIA_2"/>
    <property type="match status" value="1"/>
</dbReference>
<comment type="caution">
    <text evidence="8">The sequence shown here is derived from an EMBL/GenBank/DDBJ whole genome shotgun (WGS) entry which is preliminary data.</text>
</comment>
<name>A0A2T3NDT5_9GAMM</name>
<dbReference type="SUPFAM" id="SSF55804">
    <property type="entry name" value="Phoshotransferase/anion transport protein"/>
    <property type="match status" value="1"/>
</dbReference>
<keyword evidence="1" id="KW-0813">Transport</keyword>
<keyword evidence="6" id="KW-1133">Transmembrane helix</keyword>
<dbReference type="GO" id="GO:0016020">
    <property type="term" value="C:membrane"/>
    <property type="evidence" value="ECO:0007669"/>
    <property type="project" value="InterPro"/>
</dbReference>
<evidence type="ECO:0000256" key="3">
    <source>
        <dbReference type="ARBA" id="ARBA00022597"/>
    </source>
</evidence>
<dbReference type="AlphaFoldDB" id="A0A2T3NDT5"/>
<evidence type="ECO:0000256" key="5">
    <source>
        <dbReference type="ARBA" id="ARBA00022683"/>
    </source>
</evidence>
<evidence type="ECO:0000256" key="6">
    <source>
        <dbReference type="SAM" id="Phobius"/>
    </source>
</evidence>
<keyword evidence="2" id="KW-0597">Phosphoprotein</keyword>
<feature type="domain" description="PTS EIIA type-2" evidence="7">
    <location>
        <begin position="5"/>
        <end position="151"/>
    </location>
</feature>
<sequence>MKLAQLTSPDLIMLDAVFDDRITAIETLTDKIDQAGKLTDRQMFLDAVLKREEEGPTALGEYLAVPHGKSEAVTEPVFACAFVKDELQWQGLDGDEPVNMIFLLAIPPAEAGSTHMEVLTTLTSSLVDDDFRDQLLAARTQAEVMALFGADELNSEDNAEQATTTPDAEPIAAAAMQEQPQEEPHSSKAYPLVLLVGCAIVFLLFAMM</sequence>
<keyword evidence="4" id="KW-0808">Transferase</keyword>
<proteinExistence type="predicted"/>
<dbReference type="NCBIfam" id="TIGR00848">
    <property type="entry name" value="fruA"/>
    <property type="match status" value="1"/>
</dbReference>
<keyword evidence="6" id="KW-0812">Transmembrane</keyword>
<reference evidence="8 9" key="1">
    <citation type="submission" date="2018-03" db="EMBL/GenBank/DDBJ databases">
        <title>Whole genome sequencing of Histamine producing bacteria.</title>
        <authorList>
            <person name="Butler K."/>
        </authorList>
    </citation>
    <scope>NUCLEOTIDE SEQUENCE [LARGE SCALE GENOMIC DNA]</scope>
    <source>
        <strain evidence="8 9">DSM 19138</strain>
    </source>
</reference>
<dbReference type="PANTHER" id="PTHR47738">
    <property type="entry name" value="PTS SYSTEM FRUCTOSE-LIKE EIIA COMPONENT-RELATED"/>
    <property type="match status" value="1"/>
</dbReference>
<dbReference type="InterPro" id="IPR016152">
    <property type="entry name" value="PTrfase/Anion_transptr"/>
</dbReference>
<protein>
    <submittedName>
        <fullName evidence="8">PTS glucose transporter subunit IIA</fullName>
    </submittedName>
</protein>
<dbReference type="Proteomes" id="UP000241346">
    <property type="component" value="Unassembled WGS sequence"/>
</dbReference>
<evidence type="ECO:0000313" key="9">
    <source>
        <dbReference type="Proteomes" id="UP000241346"/>
    </source>
</evidence>
<gene>
    <name evidence="8" type="ORF">C9J01_14370</name>
</gene>